<dbReference type="EMBL" id="RPFW01000001">
    <property type="protein sequence ID" value="TVZ06333.1"/>
    <property type="molecule type" value="Genomic_DNA"/>
</dbReference>
<evidence type="ECO:0000313" key="9">
    <source>
        <dbReference type="EMBL" id="TVZ06333.1"/>
    </source>
</evidence>
<protein>
    <submittedName>
        <fullName evidence="9">Carbohydrate ABC transporter permease</fullName>
    </submittedName>
</protein>
<feature type="transmembrane region" description="Helical" evidence="7">
    <location>
        <begin position="198"/>
        <end position="225"/>
    </location>
</feature>
<dbReference type="CDD" id="cd06261">
    <property type="entry name" value="TM_PBP2"/>
    <property type="match status" value="1"/>
</dbReference>
<name>A0A6P2C9U5_9ACTN</name>
<dbReference type="RefSeq" id="WP_145851088.1">
    <property type="nucleotide sequence ID" value="NZ_RPFW01000001.1"/>
</dbReference>
<feature type="transmembrane region" description="Helical" evidence="7">
    <location>
        <begin position="158"/>
        <end position="177"/>
    </location>
</feature>
<feature type="transmembrane region" description="Helical" evidence="7">
    <location>
        <begin position="124"/>
        <end position="146"/>
    </location>
</feature>
<gene>
    <name evidence="9" type="ORF">EAS64_02575</name>
</gene>
<evidence type="ECO:0000256" key="6">
    <source>
        <dbReference type="ARBA" id="ARBA00023136"/>
    </source>
</evidence>
<accession>A0A6P2C9U5</accession>
<keyword evidence="6 7" id="KW-0472">Membrane</keyword>
<evidence type="ECO:0000256" key="5">
    <source>
        <dbReference type="ARBA" id="ARBA00022989"/>
    </source>
</evidence>
<keyword evidence="5 7" id="KW-1133">Transmembrane helix</keyword>
<dbReference type="PANTHER" id="PTHR43744:SF12">
    <property type="entry name" value="ABC TRANSPORTER PERMEASE PROTEIN MG189-RELATED"/>
    <property type="match status" value="1"/>
</dbReference>
<keyword evidence="2 7" id="KW-0813">Transport</keyword>
<dbReference type="OrthoDB" id="2063054at2"/>
<feature type="transmembrane region" description="Helical" evidence="7">
    <location>
        <begin position="93"/>
        <end position="117"/>
    </location>
</feature>
<evidence type="ECO:0000256" key="4">
    <source>
        <dbReference type="ARBA" id="ARBA00022692"/>
    </source>
</evidence>
<reference evidence="9 10" key="1">
    <citation type="submission" date="2018-11" db="EMBL/GenBank/DDBJ databases">
        <title>Trebonia kvetii gen.nov., sp.nov., a novel acidophilic actinobacterium, and proposal of the new actinobacterial family Treboniaceae fam. nov.</title>
        <authorList>
            <person name="Rapoport D."/>
            <person name="Sagova-Mareckova M."/>
            <person name="Sedlacek I."/>
            <person name="Provaznik J."/>
            <person name="Kralova S."/>
            <person name="Pavlinic D."/>
            <person name="Benes V."/>
            <person name="Kopecky J."/>
        </authorList>
    </citation>
    <scope>NUCLEOTIDE SEQUENCE [LARGE SCALE GENOMIC DNA]</scope>
    <source>
        <strain evidence="9 10">15Tr583</strain>
    </source>
</reference>
<feature type="transmembrane region" description="Helical" evidence="7">
    <location>
        <begin position="25"/>
        <end position="46"/>
    </location>
</feature>
<keyword evidence="4 7" id="KW-0812">Transmembrane</keyword>
<dbReference type="GO" id="GO:0055085">
    <property type="term" value="P:transmembrane transport"/>
    <property type="evidence" value="ECO:0007669"/>
    <property type="project" value="InterPro"/>
</dbReference>
<dbReference type="AlphaFoldDB" id="A0A6P2C9U5"/>
<feature type="domain" description="ABC transmembrane type-1" evidence="8">
    <location>
        <begin position="89"/>
        <end position="286"/>
    </location>
</feature>
<dbReference type="Proteomes" id="UP000460272">
    <property type="component" value="Unassembled WGS sequence"/>
</dbReference>
<keyword evidence="10" id="KW-1185">Reference proteome</keyword>
<dbReference type="SUPFAM" id="SSF161098">
    <property type="entry name" value="MetI-like"/>
    <property type="match status" value="1"/>
</dbReference>
<dbReference type="InterPro" id="IPR000515">
    <property type="entry name" value="MetI-like"/>
</dbReference>
<sequence>MASTTARSGDSRPLSALYASRRSRWIVTGICVLIALYILMPIYWLVLAATKSDSALLNSFGFAPSGPFRLFANVGNLFTYNQGLYGHWLLNTILYSAAAGIGAAVISSVGGYAFACYEFRGRRALFGAILVTVMVPVTVLVIPLYLLLADVNLLNNPWGFILPSVVSPVGIYLMRVYSQAAVPRSLLEAARVDGAGEVRIFLSIAARLISPGAATVFLFSVVGTWNNYFLPLLLFSTEARMPATVGLGILQYQASQGGTGSESVYTMVVTGSLVAVIPLVAVFLFLQRYWRSGITLGSVTG</sequence>
<proteinExistence type="inferred from homology"/>
<evidence type="ECO:0000256" key="3">
    <source>
        <dbReference type="ARBA" id="ARBA00022475"/>
    </source>
</evidence>
<dbReference type="GO" id="GO:0005886">
    <property type="term" value="C:plasma membrane"/>
    <property type="evidence" value="ECO:0007669"/>
    <property type="project" value="UniProtKB-SubCell"/>
</dbReference>
<dbReference type="PANTHER" id="PTHR43744">
    <property type="entry name" value="ABC TRANSPORTER PERMEASE PROTEIN MG189-RELATED-RELATED"/>
    <property type="match status" value="1"/>
</dbReference>
<comment type="subcellular location">
    <subcellularLocation>
        <location evidence="1 7">Cell membrane</location>
        <topology evidence="1 7">Multi-pass membrane protein</topology>
    </subcellularLocation>
</comment>
<evidence type="ECO:0000256" key="7">
    <source>
        <dbReference type="RuleBase" id="RU363032"/>
    </source>
</evidence>
<evidence type="ECO:0000313" key="10">
    <source>
        <dbReference type="Proteomes" id="UP000460272"/>
    </source>
</evidence>
<feature type="transmembrane region" description="Helical" evidence="7">
    <location>
        <begin position="264"/>
        <end position="286"/>
    </location>
</feature>
<dbReference type="PROSITE" id="PS50928">
    <property type="entry name" value="ABC_TM1"/>
    <property type="match status" value="1"/>
</dbReference>
<keyword evidence="3" id="KW-1003">Cell membrane</keyword>
<comment type="caution">
    <text evidence="9">The sequence shown here is derived from an EMBL/GenBank/DDBJ whole genome shotgun (WGS) entry which is preliminary data.</text>
</comment>
<organism evidence="9 10">
    <name type="scientific">Trebonia kvetii</name>
    <dbReference type="NCBI Taxonomy" id="2480626"/>
    <lineage>
        <taxon>Bacteria</taxon>
        <taxon>Bacillati</taxon>
        <taxon>Actinomycetota</taxon>
        <taxon>Actinomycetes</taxon>
        <taxon>Streptosporangiales</taxon>
        <taxon>Treboniaceae</taxon>
        <taxon>Trebonia</taxon>
    </lineage>
</organism>
<dbReference type="Gene3D" id="1.10.3720.10">
    <property type="entry name" value="MetI-like"/>
    <property type="match status" value="1"/>
</dbReference>
<evidence type="ECO:0000256" key="1">
    <source>
        <dbReference type="ARBA" id="ARBA00004651"/>
    </source>
</evidence>
<dbReference type="Pfam" id="PF00528">
    <property type="entry name" value="BPD_transp_1"/>
    <property type="match status" value="1"/>
</dbReference>
<evidence type="ECO:0000256" key="2">
    <source>
        <dbReference type="ARBA" id="ARBA00022448"/>
    </source>
</evidence>
<evidence type="ECO:0000259" key="8">
    <source>
        <dbReference type="PROSITE" id="PS50928"/>
    </source>
</evidence>
<comment type="similarity">
    <text evidence="7">Belongs to the binding-protein-dependent transport system permease family.</text>
</comment>
<dbReference type="InterPro" id="IPR035906">
    <property type="entry name" value="MetI-like_sf"/>
</dbReference>